<name>A0A1M5ZQE3_9GAMM</name>
<evidence type="ECO:0000259" key="7">
    <source>
        <dbReference type="Pfam" id="PF05199"/>
    </source>
</evidence>
<dbReference type="STRING" id="299255.SAMN02745129_0448"/>
<evidence type="ECO:0000313" key="9">
    <source>
        <dbReference type="Proteomes" id="UP000184268"/>
    </source>
</evidence>
<dbReference type="Pfam" id="PF00890">
    <property type="entry name" value="FAD_binding_2"/>
    <property type="match status" value="1"/>
</dbReference>
<evidence type="ECO:0000256" key="4">
    <source>
        <dbReference type="ARBA" id="ARBA00023002"/>
    </source>
</evidence>
<dbReference type="Pfam" id="PF05199">
    <property type="entry name" value="GMC_oxred_C"/>
    <property type="match status" value="1"/>
</dbReference>
<feature type="domain" description="Glucose-methanol-choline oxidoreductase N-terminal" evidence="5">
    <location>
        <begin position="78"/>
        <end position="293"/>
    </location>
</feature>
<evidence type="ECO:0000259" key="6">
    <source>
        <dbReference type="Pfam" id="PF00890"/>
    </source>
</evidence>
<proteinExistence type="inferred from homology"/>
<accession>A0A1M5ZQE3</accession>
<dbReference type="InterPro" id="IPR003953">
    <property type="entry name" value="FAD-dep_OxRdtase_2_FAD-bd"/>
</dbReference>
<evidence type="ECO:0000256" key="2">
    <source>
        <dbReference type="ARBA" id="ARBA00022630"/>
    </source>
</evidence>
<keyword evidence="2" id="KW-0285">Flavoprotein</keyword>
<keyword evidence="9" id="KW-1185">Reference proteome</keyword>
<dbReference type="GO" id="GO:0016614">
    <property type="term" value="F:oxidoreductase activity, acting on CH-OH group of donors"/>
    <property type="evidence" value="ECO:0007669"/>
    <property type="project" value="InterPro"/>
</dbReference>
<reference evidence="8 9" key="1">
    <citation type="submission" date="2016-11" db="EMBL/GenBank/DDBJ databases">
        <authorList>
            <person name="Jaros S."/>
            <person name="Januszkiewicz K."/>
            <person name="Wedrychowicz H."/>
        </authorList>
    </citation>
    <scope>NUCLEOTIDE SEQUENCE [LARGE SCALE GENOMIC DNA]</scope>
    <source>
        <strain evidence="8 9">DSM 16917</strain>
    </source>
</reference>
<dbReference type="InterPro" id="IPR000172">
    <property type="entry name" value="GMC_OxRdtase_N"/>
</dbReference>
<dbReference type="PANTHER" id="PTHR46056">
    <property type="entry name" value="LONG-CHAIN-ALCOHOL OXIDASE"/>
    <property type="match status" value="1"/>
</dbReference>
<dbReference type="Pfam" id="PF00732">
    <property type="entry name" value="GMC_oxred_N"/>
    <property type="match status" value="1"/>
</dbReference>
<evidence type="ECO:0000313" key="8">
    <source>
        <dbReference type="EMBL" id="SHI26163.1"/>
    </source>
</evidence>
<keyword evidence="4" id="KW-0560">Oxidoreductase</keyword>
<dbReference type="SUPFAM" id="SSF51905">
    <property type="entry name" value="FAD/NAD(P)-binding domain"/>
    <property type="match status" value="1"/>
</dbReference>
<dbReference type="GO" id="GO:0050660">
    <property type="term" value="F:flavin adenine dinucleotide binding"/>
    <property type="evidence" value="ECO:0007669"/>
    <property type="project" value="InterPro"/>
</dbReference>
<dbReference type="AlphaFoldDB" id="A0A1M5ZQE3"/>
<evidence type="ECO:0000256" key="3">
    <source>
        <dbReference type="ARBA" id="ARBA00022827"/>
    </source>
</evidence>
<organism evidence="8 9">
    <name type="scientific">Ferrimonas marina</name>
    <dbReference type="NCBI Taxonomy" id="299255"/>
    <lineage>
        <taxon>Bacteria</taxon>
        <taxon>Pseudomonadati</taxon>
        <taxon>Pseudomonadota</taxon>
        <taxon>Gammaproteobacteria</taxon>
        <taxon>Alteromonadales</taxon>
        <taxon>Ferrimonadaceae</taxon>
        <taxon>Ferrimonas</taxon>
    </lineage>
</organism>
<dbReference type="InterPro" id="IPR007867">
    <property type="entry name" value="GMC_OxRtase_C"/>
</dbReference>
<feature type="domain" description="FAD-dependent oxidoreductase 2 FAD-binding" evidence="6">
    <location>
        <begin position="30"/>
        <end position="62"/>
    </location>
</feature>
<dbReference type="PANTHER" id="PTHR46056:SF12">
    <property type="entry name" value="LONG-CHAIN-ALCOHOL OXIDASE"/>
    <property type="match status" value="1"/>
</dbReference>
<evidence type="ECO:0000256" key="1">
    <source>
        <dbReference type="ARBA" id="ARBA00010790"/>
    </source>
</evidence>
<feature type="domain" description="Glucose-methanol-choline oxidoreductase C-terminal" evidence="7">
    <location>
        <begin position="382"/>
        <end position="513"/>
    </location>
</feature>
<sequence length="532" mass="57151">MRDPMTQGLAAGWDHIDGSTLQSPRALECDVVIVGSGAGGGTAAEILSQRGLKVVLVEAGPLKTAADFVMQERVAYPDLYQQSAAMRTADGAVAMLQGRCVGGSTTVNWTTSIRTPEPTLAHWRSEFGLDDLTPEVLMPWFEQAEQALNIHPWPVPPNANNQALVDGCQQLGWSYQVIRRNVRGCANLGYCGMGCPINAKQSMLVTTIPAALAAGTTLLSHTEAWQLEHDGEQVARLHCLTRDSQHQRRSVGVTVSARHVVLCGGALHSPALLMRSKAPDPHQRLGQRTFLHPTLLSLARFAEPVAAHAGAPQSIYSDQFLWPDGDGPFGYKLEAAPLHPVLLASKLPGLGQEHHRLMRHFDHLGIALALVRDGFAEDSPGGRVSLDKFGDPVLDYPLSERFWDTARHAFERMTAMQFAAGAEAVMVAQDPAQWWHSAEEAALGIAQLQLAPLQTTVASAHIMGGCTMAATPQQGVVDASGRHHQLRNLSVLDGSVLPTSLGANPQLTLYALARRNAHALADRLLAPSDAAA</sequence>
<protein>
    <submittedName>
        <fullName evidence="8">Choline dehydrogenase</fullName>
    </submittedName>
</protein>
<dbReference type="Gene3D" id="3.50.50.60">
    <property type="entry name" value="FAD/NAD(P)-binding domain"/>
    <property type="match status" value="2"/>
</dbReference>
<evidence type="ECO:0000259" key="5">
    <source>
        <dbReference type="Pfam" id="PF00732"/>
    </source>
</evidence>
<dbReference type="InterPro" id="IPR036188">
    <property type="entry name" value="FAD/NAD-bd_sf"/>
</dbReference>
<comment type="similarity">
    <text evidence="1">Belongs to the GMC oxidoreductase family.</text>
</comment>
<dbReference type="Proteomes" id="UP000184268">
    <property type="component" value="Unassembled WGS sequence"/>
</dbReference>
<dbReference type="EMBL" id="FQXG01000014">
    <property type="protein sequence ID" value="SHI26163.1"/>
    <property type="molecule type" value="Genomic_DNA"/>
</dbReference>
<gene>
    <name evidence="8" type="ORF">SAMN02745129_0448</name>
</gene>
<keyword evidence="3" id="KW-0274">FAD</keyword>